<evidence type="ECO:0000313" key="4">
    <source>
        <dbReference type="Proteomes" id="UP000035369"/>
    </source>
</evidence>
<feature type="transmembrane region" description="Helical" evidence="1">
    <location>
        <begin position="39"/>
        <end position="62"/>
    </location>
</feature>
<accession>A0AAQ0YJN2</accession>
<evidence type="ECO:0000256" key="1">
    <source>
        <dbReference type="SAM" id="Phobius"/>
    </source>
</evidence>
<keyword evidence="1" id="KW-0812">Transmembrane</keyword>
<sequence length="127" mass="14281">MKTQPNSMVGTTVGAVGGFRGDGALRATPKKVLTPHNRFFWWFSLSLLLLGPFGFIVGPLMARRGLRKAERLHPHEAYLARQRDQGFSWAQWWVMTPLVVTMGMGALAFLKWLPMALIVSWVQLTQA</sequence>
<evidence type="ECO:0000313" key="2">
    <source>
        <dbReference type="EMBL" id="KLC05536.1"/>
    </source>
</evidence>
<dbReference type="Proteomes" id="UP000035369">
    <property type="component" value="Unassembled WGS sequence"/>
</dbReference>
<dbReference type="GeneID" id="61777983"/>
<proteinExistence type="predicted"/>
<name>A0AAQ0YJN2_XANPE</name>
<feature type="transmembrane region" description="Helical" evidence="1">
    <location>
        <begin position="92"/>
        <end position="113"/>
    </location>
</feature>
<organism evidence="3 5">
    <name type="scientific">Xanthomonas perforans</name>
    <dbReference type="NCBI Taxonomy" id="442694"/>
    <lineage>
        <taxon>Bacteria</taxon>
        <taxon>Pseudomonadati</taxon>
        <taxon>Pseudomonadota</taxon>
        <taxon>Gammaproteobacteria</taxon>
        <taxon>Lysobacterales</taxon>
        <taxon>Lysobacteraceae</taxon>
        <taxon>Xanthomonas</taxon>
    </lineage>
</organism>
<evidence type="ECO:0000313" key="5">
    <source>
        <dbReference type="Proteomes" id="UP000289372"/>
    </source>
</evidence>
<reference evidence="2 4" key="1">
    <citation type="submission" date="2015-02" db="EMBL/GenBank/DDBJ databases">
        <title>Whole genome sequencing of multiple isolates of three species of pepper and tomato-infecting xanthomonads reveals genetic diversity in field strains and pinpoints effectors responsible for host specificity.</title>
        <authorList>
            <person name="Schwartz A."/>
            <person name="Dahlbeck D."/>
            <person name="Staskawicz B."/>
            <person name="Bart R."/>
            <person name="Potnis N."/>
            <person name="Minsavage G."/>
            <person name="Timilsina S."/>
            <person name="Goss E."/>
            <person name="Jones J."/>
            <person name="Vallad G."/>
            <person name="Barak J."/>
            <person name="Miller S."/>
            <person name="Ritchie D."/>
            <person name="Martins J.Jr."/>
            <person name="Patane J.S."/>
            <person name="Setubal J.C."/>
        </authorList>
    </citation>
    <scope>NUCLEOTIDE SEQUENCE [LARGE SCALE GENOMIC DNA]</scope>
    <source>
        <strain evidence="2 4">Xp3-15</strain>
    </source>
</reference>
<dbReference type="KEGG" id="xpe:BJD13_11295"/>
<dbReference type="AlphaFoldDB" id="A0AAQ0YJN2"/>
<dbReference type="Proteomes" id="UP000289372">
    <property type="component" value="Unassembled WGS sequence"/>
</dbReference>
<keyword evidence="4" id="KW-1185">Reference proteome</keyword>
<keyword evidence="1" id="KW-0472">Membrane</keyword>
<gene>
    <name evidence="3" type="ORF">DB769_22665</name>
    <name evidence="2" type="ORF">XP315_11190</name>
</gene>
<protein>
    <submittedName>
        <fullName evidence="3">Uncharacterized protein</fullName>
    </submittedName>
</protein>
<comment type="caution">
    <text evidence="3">The sequence shown here is derived from an EMBL/GenBank/DDBJ whole genome shotgun (WGS) entry which is preliminary data.</text>
</comment>
<keyword evidence="1" id="KW-1133">Transmembrane helix</keyword>
<dbReference type="EMBL" id="JZUY01000040">
    <property type="protein sequence ID" value="KLC05536.1"/>
    <property type="molecule type" value="Genomic_DNA"/>
</dbReference>
<reference evidence="3 5" key="2">
    <citation type="submission" date="2018-02" db="EMBL/GenBank/DDBJ databases">
        <title>Characterization of Xanthomonas diversity in transplant houses and field plants.</title>
        <authorList>
            <person name="Abrahamian P."/>
            <person name="Timilsina S."/>
            <person name="Minsavage G.V."/>
            <person name="Goss E.M."/>
            <person name="Jones J.B."/>
            <person name="Vallad G.E."/>
        </authorList>
    </citation>
    <scope>NUCLEOTIDE SEQUENCE [LARGE SCALE GENOMIC DNA]</scope>
    <source>
        <strain evidence="3 5">GEV2132</strain>
    </source>
</reference>
<dbReference type="RefSeq" id="WP_008573350.1">
    <property type="nucleotide sequence ID" value="NZ_CP018475.1"/>
</dbReference>
<dbReference type="EMBL" id="PUUL01000169">
    <property type="protein sequence ID" value="RXD48298.1"/>
    <property type="molecule type" value="Genomic_DNA"/>
</dbReference>
<evidence type="ECO:0000313" key="3">
    <source>
        <dbReference type="EMBL" id="RXD48298.1"/>
    </source>
</evidence>